<evidence type="ECO:0000313" key="3">
    <source>
        <dbReference type="Proteomes" id="UP000630615"/>
    </source>
</evidence>
<name>A0ABQ1NZ95_9ENTE</name>
<dbReference type="InterPro" id="IPR046078">
    <property type="entry name" value="DUF6096"/>
</dbReference>
<dbReference type="Proteomes" id="UP000630615">
    <property type="component" value="Unassembled WGS sequence"/>
</dbReference>
<keyword evidence="3" id="KW-1185">Reference proteome</keyword>
<proteinExistence type="predicted"/>
<evidence type="ECO:0000313" key="2">
    <source>
        <dbReference type="EMBL" id="GGC87801.1"/>
    </source>
</evidence>
<evidence type="ECO:0008006" key="4">
    <source>
        <dbReference type="Google" id="ProtNLM"/>
    </source>
</evidence>
<gene>
    <name evidence="2" type="ORF">GCM10011573_16780</name>
</gene>
<protein>
    <recommendedName>
        <fullName evidence="4">Phage tail protein</fullName>
    </recommendedName>
</protein>
<comment type="caution">
    <text evidence="2">The sequence shown here is derived from an EMBL/GenBank/DDBJ whole genome shotgun (WGS) entry which is preliminary data.</text>
</comment>
<accession>A0ABQ1NZ95</accession>
<feature type="compositionally biased region" description="Basic and acidic residues" evidence="1">
    <location>
        <begin position="108"/>
        <end position="120"/>
    </location>
</feature>
<sequence length="120" mass="13167">MKPMKVEFGSKTLDLVLDGSTIINIEKELRSSLLGIMVSGSGGMRMPRLGEILTILHEANTIHGIKKADMPGLYDEYIASGGTQTKLFEIIQNLMEAAGFFESEDESSEKQDGEKEESLV</sequence>
<dbReference type="EMBL" id="BMKI01000002">
    <property type="protein sequence ID" value="GGC87801.1"/>
    <property type="molecule type" value="Genomic_DNA"/>
</dbReference>
<dbReference type="RefSeq" id="WP_088269539.1">
    <property type="nucleotide sequence ID" value="NZ_BMKI01000002.1"/>
</dbReference>
<reference evidence="3" key="1">
    <citation type="journal article" date="2019" name="Int. J. Syst. Evol. Microbiol.">
        <title>The Global Catalogue of Microorganisms (GCM) 10K type strain sequencing project: providing services to taxonomists for standard genome sequencing and annotation.</title>
        <authorList>
            <consortium name="The Broad Institute Genomics Platform"/>
            <consortium name="The Broad Institute Genome Sequencing Center for Infectious Disease"/>
            <person name="Wu L."/>
            <person name="Ma J."/>
        </authorList>
    </citation>
    <scope>NUCLEOTIDE SEQUENCE [LARGE SCALE GENOMIC DNA]</scope>
    <source>
        <strain evidence="3">CGMCC 1.15942</strain>
    </source>
</reference>
<feature type="region of interest" description="Disordered" evidence="1">
    <location>
        <begin position="101"/>
        <end position="120"/>
    </location>
</feature>
<dbReference type="Pfam" id="PF19591">
    <property type="entry name" value="DUF6096"/>
    <property type="match status" value="1"/>
</dbReference>
<evidence type="ECO:0000256" key="1">
    <source>
        <dbReference type="SAM" id="MobiDB-lite"/>
    </source>
</evidence>
<organism evidence="2 3">
    <name type="scientific">Enterococcus wangshanyuanii</name>
    <dbReference type="NCBI Taxonomy" id="2005703"/>
    <lineage>
        <taxon>Bacteria</taxon>
        <taxon>Bacillati</taxon>
        <taxon>Bacillota</taxon>
        <taxon>Bacilli</taxon>
        <taxon>Lactobacillales</taxon>
        <taxon>Enterococcaceae</taxon>
        <taxon>Enterococcus</taxon>
    </lineage>
</organism>